<dbReference type="Proteomes" id="UP001344888">
    <property type="component" value="Unassembled WGS sequence"/>
</dbReference>
<dbReference type="AlphaFoldDB" id="A0AAW9NX49"/>
<proteinExistence type="predicted"/>
<gene>
    <name evidence="2" type="ORF">P9B03_11035</name>
</gene>
<evidence type="ECO:0000256" key="1">
    <source>
        <dbReference type="SAM" id="Phobius"/>
    </source>
</evidence>
<keyword evidence="1" id="KW-0472">Membrane</keyword>
<comment type="caution">
    <text evidence="2">The sequence shown here is derived from an EMBL/GenBank/DDBJ whole genome shotgun (WGS) entry which is preliminary data.</text>
</comment>
<protein>
    <submittedName>
        <fullName evidence="2">Uncharacterized protein</fullName>
    </submittedName>
</protein>
<feature type="transmembrane region" description="Helical" evidence="1">
    <location>
        <begin position="133"/>
        <end position="153"/>
    </location>
</feature>
<keyword evidence="1" id="KW-1133">Transmembrane helix</keyword>
<keyword evidence="3" id="KW-1185">Reference proteome</keyword>
<evidence type="ECO:0000313" key="2">
    <source>
        <dbReference type="EMBL" id="MEC1179018.1"/>
    </source>
</evidence>
<keyword evidence="1" id="KW-0812">Transmembrane</keyword>
<evidence type="ECO:0000313" key="3">
    <source>
        <dbReference type="Proteomes" id="UP001344888"/>
    </source>
</evidence>
<feature type="transmembrane region" description="Helical" evidence="1">
    <location>
        <begin position="25"/>
        <end position="46"/>
    </location>
</feature>
<organism evidence="2 3">
    <name type="scientific">Metasolibacillus meyeri</name>
    <dbReference type="NCBI Taxonomy" id="1071052"/>
    <lineage>
        <taxon>Bacteria</taxon>
        <taxon>Bacillati</taxon>
        <taxon>Bacillota</taxon>
        <taxon>Bacilli</taxon>
        <taxon>Bacillales</taxon>
        <taxon>Caryophanaceae</taxon>
        <taxon>Metasolibacillus</taxon>
    </lineage>
</organism>
<reference evidence="2 3" key="1">
    <citation type="submission" date="2023-03" db="EMBL/GenBank/DDBJ databases">
        <title>Bacillus Genome Sequencing.</title>
        <authorList>
            <person name="Dunlap C."/>
        </authorList>
    </citation>
    <scope>NUCLEOTIDE SEQUENCE [LARGE SCALE GENOMIC DNA]</scope>
    <source>
        <strain evidence="2 3">B-59205</strain>
    </source>
</reference>
<name>A0AAW9NX49_9BACL</name>
<accession>A0AAW9NX49</accession>
<dbReference type="EMBL" id="JARSFG010000015">
    <property type="protein sequence ID" value="MEC1179018.1"/>
    <property type="molecule type" value="Genomic_DNA"/>
</dbReference>
<feature type="transmembrane region" description="Helical" evidence="1">
    <location>
        <begin position="159"/>
        <end position="177"/>
    </location>
</feature>
<feature type="transmembrane region" description="Helical" evidence="1">
    <location>
        <begin position="52"/>
        <end position="69"/>
    </location>
</feature>
<sequence>MLNVVSEAFFKQYIDREFHIKGIKWYVWVCSLSLIAMMVFFILYAYPDTQKFRCIVGGVVCGVTSVIYFKHEKNKNTRAQLGDEKETFQKNIQLMRRVLIENHLLKLEQLNMLISSADTELSGLRLSEKLRKWLYGIISAILIPSTTFISTLIGNYEQTINYILQVFSLVLMLLVIYQPIKYLLYWSLDTEFHQMLVLKRYLEDVKMMDYIR</sequence>
<dbReference type="RefSeq" id="WP_107838491.1">
    <property type="nucleotide sequence ID" value="NZ_JARSFG010000015.1"/>
</dbReference>